<comment type="caution">
    <text evidence="1">The sequence shown here is derived from an EMBL/GenBank/DDBJ whole genome shotgun (WGS) entry which is preliminary data.</text>
</comment>
<keyword evidence="2" id="KW-1185">Reference proteome</keyword>
<dbReference type="Proteomes" id="UP001196980">
    <property type="component" value="Unassembled WGS sequence"/>
</dbReference>
<dbReference type="EMBL" id="JABXWD010000105">
    <property type="protein sequence ID" value="MBV6341414.1"/>
    <property type="molecule type" value="Genomic_DNA"/>
</dbReference>
<sequence length="68" mass="8121">MTDESFYSLIKKLEAAFRVLPLNESSLQIYHEKLRHISDDDWRRIVEKIIDTEDNFPSISCIKRFMTS</sequence>
<dbReference type="RefSeq" id="WP_218252049.1">
    <property type="nucleotide sequence ID" value="NZ_JABXWD010000105.1"/>
</dbReference>
<accession>A0ABS6RXQ9</accession>
<evidence type="ECO:0000313" key="1">
    <source>
        <dbReference type="EMBL" id="MBV6341414.1"/>
    </source>
</evidence>
<organism evidence="1 2">
    <name type="scientific">Candidatus Magnetobacterium casense</name>
    <dbReference type="NCBI Taxonomy" id="1455061"/>
    <lineage>
        <taxon>Bacteria</taxon>
        <taxon>Pseudomonadati</taxon>
        <taxon>Nitrospirota</taxon>
        <taxon>Thermodesulfovibrionia</taxon>
        <taxon>Thermodesulfovibrionales</taxon>
        <taxon>Candidatus Magnetobacteriaceae</taxon>
        <taxon>Candidatus Magnetobacterium</taxon>
    </lineage>
</organism>
<protein>
    <submittedName>
        <fullName evidence="1">Uncharacterized protein</fullName>
    </submittedName>
</protein>
<proteinExistence type="predicted"/>
<name>A0ABS6RXQ9_9BACT</name>
<reference evidence="1 2" key="1">
    <citation type="journal article" date="2020" name="J Geophys Res Biogeosci">
        <title>Magnetotaxis as an Adaptation to Enable Bacterial Shuttling of Microbial Sulfur and Sulfur Cycling Across Aquatic Oxic#Anoxic Interfaces.</title>
        <authorList>
            <person name="Li J."/>
            <person name="Liu P."/>
            <person name="Wang J."/>
            <person name="Roberts A.P."/>
            <person name="Pan Y."/>
        </authorList>
    </citation>
    <scope>NUCLEOTIDE SEQUENCE [LARGE SCALE GENOMIC DNA]</scope>
    <source>
        <strain evidence="1 2">MYR-1_YQ</strain>
    </source>
</reference>
<evidence type="ECO:0000313" key="2">
    <source>
        <dbReference type="Proteomes" id="UP001196980"/>
    </source>
</evidence>
<gene>
    <name evidence="1" type="ORF">HWQ67_07435</name>
</gene>